<feature type="compositionally biased region" description="Low complexity" evidence="1">
    <location>
        <begin position="986"/>
        <end position="995"/>
    </location>
</feature>
<accession>A0A7M7NCA0</accession>
<feature type="domain" description="Reverse transcriptase" evidence="2">
    <location>
        <begin position="448"/>
        <end position="728"/>
    </location>
</feature>
<sequence>MLITSSANRSSAGAAIGGVGLILSPSAYDSLASMRSHSDRILVANFQGNPATTVITTYCPTNVVNEDIIEGHYDNLRRAIDSVPAHNVLLVVGDFNARIGPEDAKYTYHETTNRNGKYLVDMAVEKNLVIASGQYCKKKGKLWTYISPCGSKCQLDYILIRKKWRNSLNNVEAYSTFASVGSDHRIVSARVRLSLRKSKTLAKGKQHDWKLLSTDNHLQKLYSIEVRNRFQPLEKEEESATERYERFITAHKEVTEKVIPVKKKTRKLHFPNDTRVISARNKINKAYMEYQKDTTDENRQIYKQAKHNLEEAYNVVIEEDLDSKLKDVERAHANSKHGQSWRLINDITGRKASPKGQLKGDTQKDRVINWFNHFKNLLGSPPDIDDEDEEILPILESLNIKTGPFDRKEYSKAIKSLVEGKSFGEDGIPPEVLKRCDLDEIILSFCNNALINEEKPHQWSILNIVPIPKSGDLSQGGNYRGISLSSIVAKTFNRLILNRIRPVLDSHLRTNQNGFRVGRTTVGHILALRRLIEGVKENQLPAIITFIDFRKAFDTIHRGKMLKILTAYGIPEQLVNAIGKMYEDTKAKVISPDGETDLFEIMAGVLQGDTLAPYLFVIVLDYALRAAIDGHEEELGFQLERRRSRRVGPEIITDLDFADDIALLSEELEQAQKLLSRVETSVGKVGLRMNSGKTKFMSFNHRGIITIKTNDEIQLENVPDFKYLGALMVSTEKDVKARKSAAWRACSKLGRIWKSSLPRQFKQRLFVATVESVLLYGCEAWAVTTKLAKELDGCYTRLLRTAFNVHWNQHMTNKELYGKDLPKVSEKIKKRRLRFAGHSCRNINEPISQLILWKPKHGKRKPGRPHLTYTDLLKKDTGLELSEIKAAMLDRNLFGIGSISATLGSSERQTKSRETTADTDQPLAHDQSGKNHGDVANECTDQLSEEVSNHTTDGVHGSSDDMLYGATGPEDPQGEVEAEGSLGGQTKTRTTTSTSDQPPEEDKSFKNHREEVSEGTDQNPQESPTNSFEDDLQETSIDVSSTKPFDEGCDTMDDRDVEYVTINYSDLLSNLAVTETSSDNLLILFFLKLIIDVPQKAFG</sequence>
<evidence type="ECO:0000256" key="1">
    <source>
        <dbReference type="SAM" id="MobiDB-lite"/>
    </source>
</evidence>
<keyword evidence="4" id="KW-1185">Reference proteome</keyword>
<dbReference type="GeneID" id="115921289"/>
<dbReference type="Gene3D" id="3.60.10.10">
    <property type="entry name" value="Endonuclease/exonuclease/phosphatase"/>
    <property type="match status" value="1"/>
</dbReference>
<dbReference type="InterPro" id="IPR036691">
    <property type="entry name" value="Endo/exonu/phosph_ase_sf"/>
</dbReference>
<feature type="region of interest" description="Disordered" evidence="1">
    <location>
        <begin position="904"/>
        <end position="1050"/>
    </location>
</feature>
<feature type="compositionally biased region" description="Polar residues" evidence="1">
    <location>
        <begin position="1015"/>
        <end position="1027"/>
    </location>
</feature>
<dbReference type="CDD" id="cd09076">
    <property type="entry name" value="L1-EN"/>
    <property type="match status" value="1"/>
</dbReference>
<dbReference type="EnsemblMetazoa" id="XM_030978626">
    <property type="protein sequence ID" value="XP_030834486"/>
    <property type="gene ID" value="LOC115921289"/>
</dbReference>
<dbReference type="RefSeq" id="XP_030834486.1">
    <property type="nucleotide sequence ID" value="XM_030978626.1"/>
</dbReference>
<dbReference type="PROSITE" id="PS50878">
    <property type="entry name" value="RT_POL"/>
    <property type="match status" value="1"/>
</dbReference>
<feature type="compositionally biased region" description="Basic and acidic residues" evidence="1">
    <location>
        <begin position="1000"/>
        <end position="1012"/>
    </location>
</feature>
<dbReference type="OrthoDB" id="407509at2759"/>
<name>A0A7M7NCA0_STRPU</name>
<dbReference type="AlphaFoldDB" id="A0A7M7NCA0"/>
<feature type="compositionally biased region" description="Polar residues" evidence="1">
    <location>
        <begin position="939"/>
        <end position="952"/>
    </location>
</feature>
<proteinExistence type="predicted"/>
<dbReference type="CDD" id="cd01650">
    <property type="entry name" value="RT_nLTR_like"/>
    <property type="match status" value="1"/>
</dbReference>
<evidence type="ECO:0000313" key="4">
    <source>
        <dbReference type="Proteomes" id="UP000007110"/>
    </source>
</evidence>
<evidence type="ECO:0000259" key="2">
    <source>
        <dbReference type="PROSITE" id="PS50878"/>
    </source>
</evidence>
<reference evidence="4" key="1">
    <citation type="submission" date="2015-02" db="EMBL/GenBank/DDBJ databases">
        <title>Genome sequencing for Strongylocentrotus purpuratus.</title>
        <authorList>
            <person name="Murali S."/>
            <person name="Liu Y."/>
            <person name="Vee V."/>
            <person name="English A."/>
            <person name="Wang M."/>
            <person name="Skinner E."/>
            <person name="Han Y."/>
            <person name="Muzny D.M."/>
            <person name="Worley K.C."/>
            <person name="Gibbs R.A."/>
        </authorList>
    </citation>
    <scope>NUCLEOTIDE SEQUENCE</scope>
</reference>
<dbReference type="PANTHER" id="PTHR47027">
    <property type="entry name" value="REVERSE TRANSCRIPTASE DOMAIN-CONTAINING PROTEIN"/>
    <property type="match status" value="1"/>
</dbReference>
<protein>
    <recommendedName>
        <fullName evidence="2">Reverse transcriptase domain-containing protein</fullName>
    </recommendedName>
</protein>
<dbReference type="KEGG" id="spu:115921289"/>
<dbReference type="Proteomes" id="UP000007110">
    <property type="component" value="Unassembled WGS sequence"/>
</dbReference>
<reference evidence="3" key="2">
    <citation type="submission" date="2021-01" db="UniProtKB">
        <authorList>
            <consortium name="EnsemblMetazoa"/>
        </authorList>
    </citation>
    <scope>IDENTIFICATION</scope>
</reference>
<dbReference type="InterPro" id="IPR000477">
    <property type="entry name" value="RT_dom"/>
</dbReference>
<dbReference type="SUPFAM" id="SSF56672">
    <property type="entry name" value="DNA/RNA polymerases"/>
    <property type="match status" value="1"/>
</dbReference>
<dbReference type="SUPFAM" id="SSF56219">
    <property type="entry name" value="DNase I-like"/>
    <property type="match status" value="1"/>
</dbReference>
<evidence type="ECO:0000313" key="3">
    <source>
        <dbReference type="EnsemblMetazoa" id="XP_030834486"/>
    </source>
</evidence>
<dbReference type="OMA" id="DVANECT"/>
<organism evidence="3 4">
    <name type="scientific">Strongylocentrotus purpuratus</name>
    <name type="common">Purple sea urchin</name>
    <dbReference type="NCBI Taxonomy" id="7668"/>
    <lineage>
        <taxon>Eukaryota</taxon>
        <taxon>Metazoa</taxon>
        <taxon>Echinodermata</taxon>
        <taxon>Eleutherozoa</taxon>
        <taxon>Echinozoa</taxon>
        <taxon>Echinoidea</taxon>
        <taxon>Euechinoidea</taxon>
        <taxon>Echinacea</taxon>
        <taxon>Camarodonta</taxon>
        <taxon>Echinidea</taxon>
        <taxon>Strongylocentrotidae</taxon>
        <taxon>Strongylocentrotus</taxon>
    </lineage>
</organism>
<dbReference type="InterPro" id="IPR043502">
    <property type="entry name" value="DNA/RNA_pol_sf"/>
</dbReference>
<dbReference type="Pfam" id="PF00078">
    <property type="entry name" value="RVT_1"/>
    <property type="match status" value="1"/>
</dbReference>
<dbReference type="PANTHER" id="PTHR47027:SF27">
    <property type="entry name" value="REVERSE TRANSCRIPTASE DOMAIN-CONTAINING PROTEIN"/>
    <property type="match status" value="1"/>
</dbReference>
<dbReference type="InParanoid" id="A0A7M7NCA0"/>
<feature type="compositionally biased region" description="Polar residues" evidence="1">
    <location>
        <begin position="1034"/>
        <end position="1043"/>
    </location>
</feature>